<proteinExistence type="predicted"/>
<organism evidence="2 3">
    <name type="scientific">Sulfitobacter phage phiCB2047-B</name>
    <dbReference type="NCBI Taxonomy" id="754046"/>
    <lineage>
        <taxon>Viruses</taxon>
        <taxon>Duplodnaviria</taxon>
        <taxon>Heunggongvirae</taxon>
        <taxon>Uroviricota</taxon>
        <taxon>Caudoviricetes</taxon>
        <taxon>Schitoviridae</taxon>
        <taxon>Rhodovirinae</taxon>
        <taxon>Raunefjordenvirus</taxon>
        <taxon>Raunefjordenvirus CB2047B</taxon>
    </lineage>
</organism>
<dbReference type="Proteomes" id="UP000207593">
    <property type="component" value="Segment"/>
</dbReference>
<dbReference type="GeneID" id="15012428"/>
<dbReference type="Pfam" id="PF10651">
    <property type="entry name" value="BppU_N"/>
    <property type="match status" value="1"/>
</dbReference>
<evidence type="ECO:0000313" key="3">
    <source>
        <dbReference type="Proteomes" id="UP000207593"/>
    </source>
</evidence>
<accession>M4PMZ8</accession>
<dbReference type="KEGG" id="vg:15012428"/>
<gene>
    <name evidence="2" type="ORF">SUFG_00046</name>
</gene>
<name>M4PMZ8_9CAUD</name>
<reference evidence="2 3" key="1">
    <citation type="journal article" date="2014" name="Genome Announc.">
        <title>Genome Sequence of the Sulfitobacter sp. Strain 2047-Infecting Lytic Phage {Phi}CB2047-B.</title>
        <authorList>
            <person name="Ankrah N.Y."/>
            <person name="Budinoff C.R."/>
            <person name="Wilson W.H."/>
            <person name="Wilhelm S.W."/>
            <person name="Buchan A."/>
        </authorList>
    </citation>
    <scope>NUCLEOTIDE SEQUENCE [LARGE SCALE GENOMIC DNA]</scope>
    <source>
        <strain evidence="3">phiCB2047-B</strain>
    </source>
</reference>
<protein>
    <recommendedName>
        <fullName evidence="1">BppU N-terminal domain-containing protein</fullName>
    </recommendedName>
</protein>
<feature type="domain" description="BppU N-terminal" evidence="1">
    <location>
        <begin position="26"/>
        <end position="108"/>
    </location>
</feature>
<dbReference type="OrthoDB" id="18090at10239"/>
<keyword evidence="3" id="KW-1185">Reference proteome</keyword>
<dbReference type="InterPro" id="IPR018913">
    <property type="entry name" value="BppU_N"/>
</dbReference>
<dbReference type="RefSeq" id="YP_007675829.1">
    <property type="nucleotide sequence ID" value="NC_020862.2"/>
</dbReference>
<evidence type="ECO:0000313" key="2">
    <source>
        <dbReference type="EMBL" id="AGH07413.1"/>
    </source>
</evidence>
<sequence>MADDVVYEFKRGDDFIIPMTLTNPENDGTPVDITGWTIESQVRYSKKLISDLTVTMVDASQGQFKIELAASQTATWPARKLKCDIQFDRPDEGRVSSQTFVIDVTEDQTYD</sequence>
<dbReference type="EMBL" id="HQ317387">
    <property type="protein sequence ID" value="AGH07413.1"/>
    <property type="molecule type" value="Genomic_DNA"/>
</dbReference>
<evidence type="ECO:0000259" key="1">
    <source>
        <dbReference type="Pfam" id="PF10651"/>
    </source>
</evidence>
<dbReference type="Gene3D" id="2.60.40.3350">
    <property type="match status" value="1"/>
</dbReference>